<protein>
    <recommendedName>
        <fullName evidence="5">Leucine-binding protein domain-containing protein</fullName>
    </recommendedName>
</protein>
<gene>
    <name evidence="6" type="ORF">HMPREF9695_00801</name>
</gene>
<sequence length="404" mass="43852">MNRVAMILAVGIGLASPAYAQTAKISDDVVKIGVMTDMSGQFSHESGEGSVTAIKMAVEDFGGSVLGKPIEVIVADHQNRNEVAIAKAREWYDVTKVDLIANLINSSIALAVTNVAQEKNRIAIVNGSGSSRLTNDSCTPNSIHYAYDTYALAQGTGKALIKEGLNTWYFLTADYAFGHALESDTANVVKANGGTVVGSIRYPIDTADHSSFLLQAQASKAKVVAVAGSGTTFINAVKSAKDFGLTDGGKQTIAGLLVWITDIDSMGLSTAQGLLLTNAFYWDRDEETRAFSKRFFAKMKRMPHMGDAGDYSSTMHYLNAIKAAGTDDAKTVMAKMREMPVNDFFAKNGRVREDGRFVHDMYVYEVKKPSESKYAWDYYKLHAVVPGDEAFRPLSESKCPLIKK</sequence>
<keyword evidence="3" id="KW-0813">Transport</keyword>
<dbReference type="RefSeq" id="WP_006019514.1">
    <property type="nucleotide sequence ID" value="NZ_KB375282.1"/>
</dbReference>
<evidence type="ECO:0000313" key="6">
    <source>
        <dbReference type="EMBL" id="EKS41709.1"/>
    </source>
</evidence>
<comment type="similarity">
    <text evidence="1">Belongs to the leucine-binding protein family.</text>
</comment>
<dbReference type="Pfam" id="PF13458">
    <property type="entry name" value="Peripla_BP_6"/>
    <property type="match status" value="1"/>
</dbReference>
<proteinExistence type="inferred from homology"/>
<dbReference type="InterPro" id="IPR028082">
    <property type="entry name" value="Peripla_BP_I"/>
</dbReference>
<accession>K8PLQ6</accession>
<evidence type="ECO:0000256" key="1">
    <source>
        <dbReference type="ARBA" id="ARBA00010062"/>
    </source>
</evidence>
<dbReference type="GO" id="GO:0006865">
    <property type="term" value="P:amino acid transport"/>
    <property type="evidence" value="ECO:0007669"/>
    <property type="project" value="UniProtKB-KW"/>
</dbReference>
<name>K8PLQ6_9BRAD</name>
<feature type="chain" id="PRO_5003922309" description="Leucine-binding protein domain-containing protein" evidence="4">
    <location>
        <begin position="21"/>
        <end position="404"/>
    </location>
</feature>
<feature type="signal peptide" evidence="4">
    <location>
        <begin position="1"/>
        <end position="20"/>
    </location>
</feature>
<reference evidence="6 7" key="1">
    <citation type="submission" date="2012-04" db="EMBL/GenBank/DDBJ databases">
        <title>The Genome Sequence of Afipia broomeae ATCC 49717.</title>
        <authorList>
            <consortium name="The Broad Institute Genome Sequencing Platform"/>
            <person name="Earl A."/>
            <person name="Ward D."/>
            <person name="Feldgarden M."/>
            <person name="Gevers D."/>
            <person name="Huys G."/>
            <person name="Walker B."/>
            <person name="Young S.K."/>
            <person name="Zeng Q."/>
            <person name="Gargeya S."/>
            <person name="Fitzgerald M."/>
            <person name="Haas B."/>
            <person name="Abouelleil A."/>
            <person name="Alvarado L."/>
            <person name="Arachchi H.M."/>
            <person name="Berlin A."/>
            <person name="Chapman S.B."/>
            <person name="Goldberg J."/>
            <person name="Griggs A."/>
            <person name="Gujja S."/>
            <person name="Hansen M."/>
            <person name="Howarth C."/>
            <person name="Imamovic A."/>
            <person name="Larimer J."/>
            <person name="McCowen C."/>
            <person name="Montmayeur A."/>
            <person name="Murphy C."/>
            <person name="Neiman D."/>
            <person name="Pearson M."/>
            <person name="Priest M."/>
            <person name="Roberts A."/>
            <person name="Saif S."/>
            <person name="Shea T."/>
            <person name="Sisk P."/>
            <person name="Sykes S."/>
            <person name="Wortman J."/>
            <person name="Nusbaum C."/>
            <person name="Birren B."/>
        </authorList>
    </citation>
    <scope>NUCLEOTIDE SEQUENCE [LARGE SCALE GENOMIC DNA]</scope>
    <source>
        <strain evidence="6 7">ATCC 49717</strain>
    </source>
</reference>
<organism evidence="6 7">
    <name type="scientific">Afipia broomeae ATCC 49717</name>
    <dbReference type="NCBI Taxonomy" id="883078"/>
    <lineage>
        <taxon>Bacteria</taxon>
        <taxon>Pseudomonadati</taxon>
        <taxon>Pseudomonadota</taxon>
        <taxon>Alphaproteobacteria</taxon>
        <taxon>Hyphomicrobiales</taxon>
        <taxon>Nitrobacteraceae</taxon>
        <taxon>Afipia</taxon>
    </lineage>
</organism>
<evidence type="ECO:0000256" key="2">
    <source>
        <dbReference type="ARBA" id="ARBA00022729"/>
    </source>
</evidence>
<evidence type="ECO:0000256" key="3">
    <source>
        <dbReference type="ARBA" id="ARBA00022970"/>
    </source>
</evidence>
<dbReference type="PANTHER" id="PTHR30483:SF6">
    <property type="entry name" value="PERIPLASMIC BINDING PROTEIN OF ABC TRANSPORTER FOR NATURAL AMINO ACIDS"/>
    <property type="match status" value="1"/>
</dbReference>
<dbReference type="Gene3D" id="3.40.50.2300">
    <property type="match status" value="2"/>
</dbReference>
<evidence type="ECO:0000259" key="5">
    <source>
        <dbReference type="Pfam" id="PF13458"/>
    </source>
</evidence>
<dbReference type="InterPro" id="IPR028081">
    <property type="entry name" value="Leu-bd"/>
</dbReference>
<evidence type="ECO:0000313" key="7">
    <source>
        <dbReference type="Proteomes" id="UP000001096"/>
    </source>
</evidence>
<keyword evidence="3" id="KW-0029">Amino-acid transport</keyword>
<comment type="caution">
    <text evidence="6">The sequence shown here is derived from an EMBL/GenBank/DDBJ whole genome shotgun (WGS) entry which is preliminary data.</text>
</comment>
<dbReference type="PANTHER" id="PTHR30483">
    <property type="entry name" value="LEUCINE-SPECIFIC-BINDING PROTEIN"/>
    <property type="match status" value="1"/>
</dbReference>
<keyword evidence="2 4" id="KW-0732">Signal</keyword>
<dbReference type="PATRIC" id="fig|883078.3.peg.826"/>
<dbReference type="eggNOG" id="COG0683">
    <property type="taxonomic scope" value="Bacteria"/>
</dbReference>
<keyword evidence="7" id="KW-1185">Reference proteome</keyword>
<dbReference type="SUPFAM" id="SSF53822">
    <property type="entry name" value="Periplasmic binding protein-like I"/>
    <property type="match status" value="1"/>
</dbReference>
<dbReference type="AlphaFoldDB" id="K8PLQ6"/>
<dbReference type="EMBL" id="AGWX01000001">
    <property type="protein sequence ID" value="EKS41709.1"/>
    <property type="molecule type" value="Genomic_DNA"/>
</dbReference>
<dbReference type="InterPro" id="IPR051010">
    <property type="entry name" value="BCAA_transport"/>
</dbReference>
<dbReference type="Proteomes" id="UP000001096">
    <property type="component" value="Unassembled WGS sequence"/>
</dbReference>
<dbReference type="CDD" id="cd06327">
    <property type="entry name" value="PBP1_SBP-like"/>
    <property type="match status" value="1"/>
</dbReference>
<feature type="domain" description="Leucine-binding protein" evidence="5">
    <location>
        <begin position="30"/>
        <end position="367"/>
    </location>
</feature>
<evidence type="ECO:0000256" key="4">
    <source>
        <dbReference type="SAM" id="SignalP"/>
    </source>
</evidence>
<dbReference type="HOGENOM" id="CLU_027128_1_0_5"/>